<evidence type="ECO:0000313" key="1">
    <source>
        <dbReference type="EMBL" id="BAD60595.1"/>
    </source>
</evidence>
<accession>Q5YMJ6</accession>
<dbReference type="EMBL" id="AP006619">
    <property type="protein sequence ID" value="BAD60595.1"/>
    <property type="molecule type" value="Genomic_DNA"/>
</dbReference>
<geneLocation type="plasmid" evidence="1 2">
    <name>pNF1</name>
</geneLocation>
<reference evidence="1 2" key="1">
    <citation type="journal article" date="2004" name="Proc. Natl. Acad. Sci. U.S.A.">
        <title>The complete genomic sequence of Nocardia farcinica IFM 10152.</title>
        <authorList>
            <person name="Ishikawa J."/>
            <person name="Yamashita A."/>
            <person name="Mikami Y."/>
            <person name="Hoshino Y."/>
            <person name="Kurita H."/>
            <person name="Hotta K."/>
            <person name="Shiba T."/>
            <person name="Hattori M."/>
        </authorList>
    </citation>
    <scope>NUCLEOTIDE SEQUENCE [LARGE SCALE GENOMIC DNA]</scope>
    <source>
        <strain evidence="1 2">IFM 10152</strain>
        <plasmid evidence="2">Plasmid pNF1</plasmid>
    </source>
</reference>
<dbReference type="KEGG" id="nfa:PNF1_690"/>
<keyword evidence="1" id="KW-0614">Plasmid</keyword>
<gene>
    <name evidence="1" type="ordered locus">PNF1_690</name>
</gene>
<dbReference type="AlphaFoldDB" id="Q5YMJ6"/>
<sequence length="354" mass="39614">MISLAVVRFDFSRLPTERERKALTIRRDRLTAAQKTRTVAVANLGKLSAERELTAVRVRDGFVRLPFPLVDDTSDRSAPAPEHRPTSTRLMTPNGIGLRLMLIALFEAQSRTAPGTRADGTPIPLHARVGSGRIGWTTLLSSSAQPAGDGKYRMSVVDKQMRQLQTTFTKLEREGLIEPADPKRRGRGRYEGFFLRYENIRSGETGDRYRVPDSEDPYFDIPVSLFTNGWIHVLEDSELALLLITIRMYHRHGAEPQKLAAGTRLLHYGLSRDATESHLMLTRLGLIESHGDPARTDHGKVTDYKNIGAQPHEFLFLPAGLDRDASTTTLEEIQFQLDRETKGSARSIADAKTT</sequence>
<name>Q5YMJ6_NOCFA</name>
<proteinExistence type="predicted"/>
<organism evidence="1 2">
    <name type="scientific">Nocardia farcinica (strain IFM 10152)</name>
    <dbReference type="NCBI Taxonomy" id="247156"/>
    <lineage>
        <taxon>Bacteria</taxon>
        <taxon>Bacillati</taxon>
        <taxon>Actinomycetota</taxon>
        <taxon>Actinomycetes</taxon>
        <taxon>Mycobacteriales</taxon>
        <taxon>Nocardiaceae</taxon>
        <taxon>Nocardia</taxon>
    </lineage>
</organism>
<dbReference type="HOGENOM" id="CLU_782631_0_0_11"/>
<evidence type="ECO:0000313" key="2">
    <source>
        <dbReference type="Proteomes" id="UP000006820"/>
    </source>
</evidence>
<keyword evidence="2" id="KW-1185">Reference proteome</keyword>
<dbReference type="eggNOG" id="ENOG5031VMV">
    <property type="taxonomic scope" value="Bacteria"/>
</dbReference>
<dbReference type="Proteomes" id="UP000006820">
    <property type="component" value="Plasmid pNF1"/>
</dbReference>
<protein>
    <submittedName>
        <fullName evidence="1">Uncharacterized protein</fullName>
    </submittedName>
</protein>